<dbReference type="Proteomes" id="UP000246740">
    <property type="component" value="Unassembled WGS sequence"/>
</dbReference>
<gene>
    <name evidence="2" type="ORF">BCV70DRAFT_204638</name>
</gene>
<sequence>MRLTTLAILLATAMSARAAEEVSLYDQTCNGSQQGFLCVDLRSGTTDDLRLNALPKGEDAIISEHKTSLALFCDVADGGDPHPYQLRRQNDNLVLIIMGLNKNSCCKYSLPNDPNEHVQCPQDPHVVV</sequence>
<dbReference type="AlphaFoldDB" id="A0A317XUB4"/>
<keyword evidence="1" id="KW-0732">Signal</keyword>
<protein>
    <submittedName>
        <fullName evidence="2">Uncharacterized protein</fullName>
    </submittedName>
</protein>
<dbReference type="InParanoid" id="A0A317XUB4"/>
<proteinExistence type="predicted"/>
<evidence type="ECO:0000313" key="2">
    <source>
        <dbReference type="EMBL" id="PWZ01875.1"/>
    </source>
</evidence>
<evidence type="ECO:0000256" key="1">
    <source>
        <dbReference type="SAM" id="SignalP"/>
    </source>
</evidence>
<reference evidence="2 3" key="1">
    <citation type="journal article" date="2018" name="Mol. Biol. Evol.">
        <title>Broad Genomic Sampling Reveals a Smut Pathogenic Ancestry of the Fungal Clade Ustilaginomycotina.</title>
        <authorList>
            <person name="Kijpornyongpan T."/>
            <person name="Mondo S.J."/>
            <person name="Barry K."/>
            <person name="Sandor L."/>
            <person name="Lee J."/>
            <person name="Lipzen A."/>
            <person name="Pangilinan J."/>
            <person name="LaButti K."/>
            <person name="Hainaut M."/>
            <person name="Henrissat B."/>
            <person name="Grigoriev I.V."/>
            <person name="Spatafora J.W."/>
            <person name="Aime M.C."/>
        </authorList>
    </citation>
    <scope>NUCLEOTIDE SEQUENCE [LARGE SCALE GENOMIC DNA]</scope>
    <source>
        <strain evidence="2 3">MCA 3645</strain>
    </source>
</reference>
<name>A0A317XUB4_9BASI</name>
<dbReference type="EMBL" id="KZ819189">
    <property type="protein sequence ID" value="PWZ01875.1"/>
    <property type="molecule type" value="Genomic_DNA"/>
</dbReference>
<feature type="chain" id="PRO_5016256042" evidence="1">
    <location>
        <begin position="19"/>
        <end position="128"/>
    </location>
</feature>
<evidence type="ECO:0000313" key="3">
    <source>
        <dbReference type="Proteomes" id="UP000246740"/>
    </source>
</evidence>
<feature type="signal peptide" evidence="1">
    <location>
        <begin position="1"/>
        <end position="18"/>
    </location>
</feature>
<keyword evidence="3" id="KW-1185">Reference proteome</keyword>
<accession>A0A317XUB4</accession>
<organism evidence="2 3">
    <name type="scientific">Testicularia cyperi</name>
    <dbReference type="NCBI Taxonomy" id="1882483"/>
    <lineage>
        <taxon>Eukaryota</taxon>
        <taxon>Fungi</taxon>
        <taxon>Dikarya</taxon>
        <taxon>Basidiomycota</taxon>
        <taxon>Ustilaginomycotina</taxon>
        <taxon>Ustilaginomycetes</taxon>
        <taxon>Ustilaginales</taxon>
        <taxon>Anthracoideaceae</taxon>
        <taxon>Testicularia</taxon>
    </lineage>
</organism>